<protein>
    <submittedName>
        <fullName evidence="3">1-acyl-sn-glycerol-3-phosphate acyltransferase</fullName>
    </submittedName>
</protein>
<dbReference type="InterPro" id="IPR002123">
    <property type="entry name" value="Plipid/glycerol_acylTrfase"/>
</dbReference>
<comment type="caution">
    <text evidence="3">The sequence shown here is derived from an EMBL/GenBank/DDBJ whole genome shotgun (WGS) entry which is preliminary data.</text>
</comment>
<dbReference type="Proteomes" id="UP001549251">
    <property type="component" value="Unassembled WGS sequence"/>
</dbReference>
<evidence type="ECO:0000313" key="4">
    <source>
        <dbReference type="Proteomes" id="UP001549251"/>
    </source>
</evidence>
<dbReference type="Pfam" id="PF01553">
    <property type="entry name" value="Acyltransferase"/>
    <property type="match status" value="1"/>
</dbReference>
<keyword evidence="3" id="KW-0808">Transferase</keyword>
<reference evidence="3 4" key="1">
    <citation type="submission" date="2024-06" db="EMBL/GenBank/DDBJ databases">
        <title>Sorghum-associated microbial communities from plants grown in Nebraska, USA.</title>
        <authorList>
            <person name="Schachtman D."/>
        </authorList>
    </citation>
    <scope>NUCLEOTIDE SEQUENCE [LARGE SCALE GENOMIC DNA]</scope>
    <source>
        <strain evidence="3 4">1757</strain>
    </source>
</reference>
<evidence type="ECO:0000259" key="2">
    <source>
        <dbReference type="SMART" id="SM00563"/>
    </source>
</evidence>
<dbReference type="GO" id="GO:0016746">
    <property type="term" value="F:acyltransferase activity"/>
    <property type="evidence" value="ECO:0007669"/>
    <property type="project" value="UniProtKB-KW"/>
</dbReference>
<dbReference type="PANTHER" id="PTHR31605">
    <property type="entry name" value="GLYCEROL-3-PHOSPHATE O-ACYLTRANSFERASE 1"/>
    <property type="match status" value="1"/>
</dbReference>
<dbReference type="InterPro" id="IPR052744">
    <property type="entry name" value="GPAT/DAPAT"/>
</dbReference>
<keyword evidence="1" id="KW-0472">Membrane</keyword>
<dbReference type="EMBL" id="JBEPSD010000001">
    <property type="protein sequence ID" value="MET4567837.1"/>
    <property type="molecule type" value="Genomic_DNA"/>
</dbReference>
<organism evidence="3 4">
    <name type="scientific">Rhodanobacter soli</name>
    <dbReference type="NCBI Taxonomy" id="590609"/>
    <lineage>
        <taxon>Bacteria</taxon>
        <taxon>Pseudomonadati</taxon>
        <taxon>Pseudomonadota</taxon>
        <taxon>Gammaproteobacteria</taxon>
        <taxon>Lysobacterales</taxon>
        <taxon>Rhodanobacteraceae</taxon>
        <taxon>Rhodanobacter</taxon>
    </lineage>
</organism>
<keyword evidence="3" id="KW-0012">Acyltransferase</keyword>
<keyword evidence="4" id="KW-1185">Reference proteome</keyword>
<feature type="domain" description="Phospholipid/glycerol acyltransferase" evidence="2">
    <location>
        <begin position="54"/>
        <end position="178"/>
    </location>
</feature>
<evidence type="ECO:0000313" key="3">
    <source>
        <dbReference type="EMBL" id="MET4567837.1"/>
    </source>
</evidence>
<feature type="transmembrane region" description="Helical" evidence="1">
    <location>
        <begin position="342"/>
        <end position="358"/>
    </location>
</feature>
<keyword evidence="1" id="KW-1133">Transmembrane helix</keyword>
<gene>
    <name evidence="3" type="ORF">ABIE04_000164</name>
</gene>
<dbReference type="PANTHER" id="PTHR31605:SF0">
    <property type="entry name" value="GLYCEROL-3-PHOSPHATE O-ACYLTRANSFERASE 1"/>
    <property type="match status" value="1"/>
</dbReference>
<feature type="transmembrane region" description="Helical" evidence="1">
    <location>
        <begin position="284"/>
        <end position="304"/>
    </location>
</feature>
<name>A0ABV2PS37_9GAMM</name>
<proteinExistence type="predicted"/>
<accession>A0ABV2PS37</accession>
<dbReference type="SMART" id="SM00563">
    <property type="entry name" value="PlsC"/>
    <property type="match status" value="1"/>
</dbReference>
<dbReference type="SUPFAM" id="SSF69593">
    <property type="entry name" value="Glycerol-3-phosphate (1)-acyltransferase"/>
    <property type="match status" value="1"/>
</dbReference>
<evidence type="ECO:0000256" key="1">
    <source>
        <dbReference type="SAM" id="Phobius"/>
    </source>
</evidence>
<sequence>MSARSAEQGEPIPPGGRPLRWSVRLLARLLRGFYFRHVHIVGARQHPAQPRGGRLIVSSHRNGAIDGYTVLRAFPGVQGLVSVQLLQHPLLRWMFDGIAVVREKDRQRYGIRRATFANPVDAGCAQLRAGGDLLIFPEGSSEWSHRPLPYQRGAARIARTMLAEGASLELVPLGLHYRAPDQFRSDVEILVGAPLELPTRAGEETDRDWEWRIHQAIAEALDAVSVNCPDPAGLAVAEAHATTVAASGGSYAQAFIDAQQHLQTHQPLPTALPSQPMRAWPLDWLGVAAFVLLAAPVLLIGRIAGGKADARNTVSFFRMAGGLVAALLWLPCLLLATYGWPLPMLALWCAAALGWWRWPNVMHRNAQ</sequence>
<dbReference type="RefSeq" id="WP_354546707.1">
    <property type="nucleotide sequence ID" value="NZ_JBEPSD010000001.1"/>
</dbReference>
<feature type="transmembrane region" description="Helical" evidence="1">
    <location>
        <begin position="316"/>
        <end position="336"/>
    </location>
</feature>
<keyword evidence="1" id="KW-0812">Transmembrane</keyword>